<keyword evidence="11" id="KW-1185">Reference proteome</keyword>
<keyword evidence="2" id="KW-0813">Transport</keyword>
<feature type="domain" description="ABC transporter" evidence="9">
    <location>
        <begin position="3"/>
        <end position="224"/>
    </location>
</feature>
<dbReference type="NCBIfam" id="TIGR01189">
    <property type="entry name" value="ccmA"/>
    <property type="match status" value="1"/>
</dbReference>
<dbReference type="Gene3D" id="3.40.50.300">
    <property type="entry name" value="P-loop containing nucleotide triphosphate hydrolases"/>
    <property type="match status" value="1"/>
</dbReference>
<dbReference type="InterPro" id="IPR027417">
    <property type="entry name" value="P-loop_NTPase"/>
</dbReference>
<dbReference type="InterPro" id="IPR005895">
    <property type="entry name" value="ABC_transptr_haem_export_CcmA"/>
</dbReference>
<dbReference type="Pfam" id="PF00005">
    <property type="entry name" value="ABC_tran"/>
    <property type="match status" value="1"/>
</dbReference>
<dbReference type="InterPro" id="IPR003439">
    <property type="entry name" value="ABC_transporter-like_ATP-bd"/>
</dbReference>
<dbReference type="PANTHER" id="PTHR43499">
    <property type="entry name" value="ABC TRANSPORTER I FAMILY MEMBER 1"/>
    <property type="match status" value="1"/>
</dbReference>
<dbReference type="PROSITE" id="PS50893">
    <property type="entry name" value="ABC_TRANSPORTER_2"/>
    <property type="match status" value="1"/>
</dbReference>
<keyword evidence="5 10" id="KW-0067">ATP-binding</keyword>
<evidence type="ECO:0000256" key="5">
    <source>
        <dbReference type="ARBA" id="ARBA00022840"/>
    </source>
</evidence>
<dbReference type="SUPFAM" id="SSF52540">
    <property type="entry name" value="P-loop containing nucleoside triphosphate hydrolases"/>
    <property type="match status" value="1"/>
</dbReference>
<feature type="compositionally biased region" description="Basic and acidic residues" evidence="8">
    <location>
        <begin position="208"/>
        <end position="227"/>
    </location>
</feature>
<reference evidence="10 11" key="1">
    <citation type="submission" date="2024-09" db="EMBL/GenBank/DDBJ databases">
        <title>Nodulacao em especies de Leguminosae Basais da Amazonia e Caracterizacao dos Rizobios e Bacterias Associadas aos Nodulos.</title>
        <authorList>
            <person name="Jambeiro I.C.A."/>
            <person name="Lopes I.S."/>
            <person name="Aguiar E.R.G.R."/>
            <person name="Santos A.F.J."/>
            <person name="Dos Santos J.M.F."/>
            <person name="Gross E."/>
        </authorList>
    </citation>
    <scope>NUCLEOTIDE SEQUENCE [LARGE SCALE GENOMIC DNA]</scope>
    <source>
        <strain evidence="10 11">BRUESC1165</strain>
    </source>
</reference>
<evidence type="ECO:0000256" key="4">
    <source>
        <dbReference type="ARBA" id="ARBA00022748"/>
    </source>
</evidence>
<keyword evidence="3" id="KW-0547">Nucleotide-binding</keyword>
<organism evidence="10 11">
    <name type="scientific">Microvirga arabica</name>
    <dbReference type="NCBI Taxonomy" id="1128671"/>
    <lineage>
        <taxon>Bacteria</taxon>
        <taxon>Pseudomonadati</taxon>
        <taxon>Pseudomonadota</taxon>
        <taxon>Alphaproteobacteria</taxon>
        <taxon>Hyphomicrobiales</taxon>
        <taxon>Methylobacteriaceae</taxon>
        <taxon>Microvirga</taxon>
    </lineage>
</organism>
<keyword evidence="6" id="KW-1278">Translocase</keyword>
<name>A0ABV6YCB8_9HYPH</name>
<evidence type="ECO:0000256" key="1">
    <source>
        <dbReference type="ARBA" id="ARBA00005417"/>
    </source>
</evidence>
<dbReference type="RefSeq" id="WP_377030640.1">
    <property type="nucleotide sequence ID" value="NZ_JBHOMY010000079.1"/>
</dbReference>
<evidence type="ECO:0000256" key="3">
    <source>
        <dbReference type="ARBA" id="ARBA00022741"/>
    </source>
</evidence>
<dbReference type="Proteomes" id="UP001593940">
    <property type="component" value="Unassembled WGS sequence"/>
</dbReference>
<dbReference type="EMBL" id="JBHOMY010000079">
    <property type="protein sequence ID" value="MFC1458791.1"/>
    <property type="molecule type" value="Genomic_DNA"/>
</dbReference>
<evidence type="ECO:0000256" key="7">
    <source>
        <dbReference type="ARBA" id="ARBA00023136"/>
    </source>
</evidence>
<gene>
    <name evidence="10" type="primary">ccmA</name>
    <name evidence="10" type="ORF">ACETIH_19245</name>
</gene>
<proteinExistence type="inferred from homology"/>
<evidence type="ECO:0000313" key="10">
    <source>
        <dbReference type="EMBL" id="MFC1458791.1"/>
    </source>
</evidence>
<comment type="similarity">
    <text evidence="1">Belongs to the ABC transporter superfamily.</text>
</comment>
<sequence>MRLSVNNLACERGERRIFQGVSFTLLPGEALVITGRNGAGKSSLLDILAGRLHPAGGAILLDGAGERTLPECLHYVGHRDALKAALTAEENLAFARDFLGNPALKPREALDAVGLAHAARLPVAYLSAGQRRRVALARLLVAHRPLWLLDEPTSALDTTSQEILRLILESHREGGGMVAASTHSPLFLKDAKEIRIERNPLPPPSPDPRSREDHPLPQRGEGKAGEG</sequence>
<feature type="region of interest" description="Disordered" evidence="8">
    <location>
        <begin position="192"/>
        <end position="227"/>
    </location>
</feature>
<keyword evidence="4" id="KW-0201">Cytochrome c-type biogenesis</keyword>
<evidence type="ECO:0000313" key="11">
    <source>
        <dbReference type="Proteomes" id="UP001593940"/>
    </source>
</evidence>
<evidence type="ECO:0000256" key="2">
    <source>
        <dbReference type="ARBA" id="ARBA00022448"/>
    </source>
</evidence>
<dbReference type="GO" id="GO:0005524">
    <property type="term" value="F:ATP binding"/>
    <property type="evidence" value="ECO:0007669"/>
    <property type="project" value="UniProtKB-KW"/>
</dbReference>
<dbReference type="SMART" id="SM00382">
    <property type="entry name" value="AAA"/>
    <property type="match status" value="1"/>
</dbReference>
<comment type="caution">
    <text evidence="10">The sequence shown here is derived from an EMBL/GenBank/DDBJ whole genome shotgun (WGS) entry which is preliminary data.</text>
</comment>
<dbReference type="PANTHER" id="PTHR43499:SF1">
    <property type="entry name" value="ABC TRANSPORTER I FAMILY MEMBER 1"/>
    <property type="match status" value="1"/>
</dbReference>
<evidence type="ECO:0000259" key="9">
    <source>
        <dbReference type="PROSITE" id="PS50893"/>
    </source>
</evidence>
<dbReference type="InterPro" id="IPR003593">
    <property type="entry name" value="AAA+_ATPase"/>
</dbReference>
<dbReference type="PROSITE" id="PS00211">
    <property type="entry name" value="ABC_TRANSPORTER_1"/>
    <property type="match status" value="1"/>
</dbReference>
<accession>A0ABV6YCB8</accession>
<evidence type="ECO:0000256" key="6">
    <source>
        <dbReference type="ARBA" id="ARBA00022967"/>
    </source>
</evidence>
<evidence type="ECO:0000256" key="8">
    <source>
        <dbReference type="SAM" id="MobiDB-lite"/>
    </source>
</evidence>
<keyword evidence="7" id="KW-0472">Membrane</keyword>
<protein>
    <submittedName>
        <fullName evidence="10">Heme ABC exporter ATP-binding protein CcmA</fullName>
    </submittedName>
</protein>
<dbReference type="InterPro" id="IPR017871">
    <property type="entry name" value="ABC_transporter-like_CS"/>
</dbReference>